<dbReference type="RefSeq" id="WP_345193591.1">
    <property type="nucleotide sequence ID" value="NZ_BAABJJ010000044.1"/>
</dbReference>
<name>A0ABP9GW64_9FLAO</name>
<organism evidence="1 2">
    <name type="scientific">Algibacter agarivorans</name>
    <dbReference type="NCBI Taxonomy" id="1109741"/>
    <lineage>
        <taxon>Bacteria</taxon>
        <taxon>Pseudomonadati</taxon>
        <taxon>Bacteroidota</taxon>
        <taxon>Flavobacteriia</taxon>
        <taxon>Flavobacteriales</taxon>
        <taxon>Flavobacteriaceae</taxon>
        <taxon>Algibacter</taxon>
    </lineage>
</organism>
<evidence type="ECO:0000313" key="1">
    <source>
        <dbReference type="EMBL" id="GAA4954778.1"/>
    </source>
</evidence>
<keyword evidence="2" id="KW-1185">Reference proteome</keyword>
<dbReference type="EMBL" id="BAABJJ010000044">
    <property type="protein sequence ID" value="GAA4954778.1"/>
    <property type="molecule type" value="Genomic_DNA"/>
</dbReference>
<accession>A0ABP9GW64</accession>
<dbReference type="Proteomes" id="UP001501302">
    <property type="component" value="Unassembled WGS sequence"/>
</dbReference>
<evidence type="ECO:0000313" key="2">
    <source>
        <dbReference type="Proteomes" id="UP001501302"/>
    </source>
</evidence>
<protein>
    <submittedName>
        <fullName evidence="1">Uncharacterized protein</fullName>
    </submittedName>
</protein>
<reference evidence="2" key="1">
    <citation type="journal article" date="2019" name="Int. J. Syst. Evol. Microbiol.">
        <title>The Global Catalogue of Microorganisms (GCM) 10K type strain sequencing project: providing services to taxonomists for standard genome sequencing and annotation.</title>
        <authorList>
            <consortium name="The Broad Institute Genomics Platform"/>
            <consortium name="The Broad Institute Genome Sequencing Center for Infectious Disease"/>
            <person name="Wu L."/>
            <person name="Ma J."/>
        </authorList>
    </citation>
    <scope>NUCLEOTIDE SEQUENCE [LARGE SCALE GENOMIC DNA]</scope>
    <source>
        <strain evidence="2">JCM 18285</strain>
    </source>
</reference>
<proteinExistence type="predicted"/>
<comment type="caution">
    <text evidence="1">The sequence shown here is derived from an EMBL/GenBank/DDBJ whole genome shotgun (WGS) entry which is preliminary data.</text>
</comment>
<gene>
    <name evidence="1" type="ORF">GCM10023314_30570</name>
</gene>
<sequence length="152" mass="18065">MQRLVKVSGNINRKSIKKLKKGLSVTMVNIEYQKQLREVFIALEEENKTLTSEQHKLGYQQRNELISHVNSGYSNDEKLLQKKKEWEAVGIEHRTTKWIYDLMRGKRDLYGYFENPDEIVTELQNLIKQSEKKELFEIASILNHWRLKMIKG</sequence>